<evidence type="ECO:0000313" key="4">
    <source>
        <dbReference type="Proteomes" id="UP000696931"/>
    </source>
</evidence>
<organism evidence="3 4">
    <name type="scientific">Eiseniibacteriota bacterium</name>
    <dbReference type="NCBI Taxonomy" id="2212470"/>
    <lineage>
        <taxon>Bacteria</taxon>
        <taxon>Candidatus Eiseniibacteriota</taxon>
    </lineage>
</organism>
<dbReference type="NCBIfam" id="NF041895">
    <property type="entry name" value="choice_anch_V"/>
    <property type="match status" value="1"/>
</dbReference>
<dbReference type="InterPro" id="IPR025965">
    <property type="entry name" value="FlgD/Vpr_Ig-like"/>
</dbReference>
<evidence type="ECO:0000256" key="1">
    <source>
        <dbReference type="SAM" id="SignalP"/>
    </source>
</evidence>
<accession>A0A933W320</accession>
<dbReference type="Proteomes" id="UP000696931">
    <property type="component" value="Unassembled WGS sequence"/>
</dbReference>
<feature type="domain" description="FlgD/Vpr Ig-like" evidence="2">
    <location>
        <begin position="198"/>
        <end position="257"/>
    </location>
</feature>
<gene>
    <name evidence="3" type="ORF">HZA61_08125</name>
</gene>
<name>A0A933W320_UNCEI</name>
<feature type="chain" id="PRO_5037461232" evidence="1">
    <location>
        <begin position="30"/>
        <end position="270"/>
    </location>
</feature>
<comment type="caution">
    <text evidence="3">The sequence shown here is derived from an EMBL/GenBank/DDBJ whole genome shotgun (WGS) entry which is preliminary data.</text>
</comment>
<dbReference type="InterPro" id="IPR026444">
    <property type="entry name" value="Secre_tail"/>
</dbReference>
<proteinExistence type="predicted"/>
<dbReference type="Pfam" id="PF13860">
    <property type="entry name" value="FlgD_ig"/>
    <property type="match status" value="1"/>
</dbReference>
<dbReference type="Gene3D" id="2.60.40.4070">
    <property type="match status" value="1"/>
</dbReference>
<sequence length="270" mass="27983">MKKARMLPSATPWLLVAAALTLGAGVVMADSAGRTGKAQSPNGCNCHGTTRTAGVTVTISGPQNVVVNSTNSYTVTLLGGPSATQGGFNLKASNGTLVAGANNRISGLEMTHVNEFSRSWTFSWKAPAVVGTSNFYAIGLSTDGSGDESGDQWNWYGGVVNTAFPIVVANAAGVEDEGALTWLAPPSPNPCVGRSVVSFSLAAPTHVRLELLDTAGRVVRTLTDASLPAGRQSVSWDRRSATGARAAAGVYFVRMSTPQRVLTTRVTVLD</sequence>
<dbReference type="AlphaFoldDB" id="A0A933W320"/>
<evidence type="ECO:0000259" key="2">
    <source>
        <dbReference type="Pfam" id="PF13860"/>
    </source>
</evidence>
<dbReference type="NCBIfam" id="TIGR04183">
    <property type="entry name" value="Por_Secre_tail"/>
    <property type="match status" value="1"/>
</dbReference>
<dbReference type="EMBL" id="JACRIW010000054">
    <property type="protein sequence ID" value="MBI5169438.1"/>
    <property type="molecule type" value="Genomic_DNA"/>
</dbReference>
<evidence type="ECO:0000313" key="3">
    <source>
        <dbReference type="EMBL" id="MBI5169438.1"/>
    </source>
</evidence>
<keyword evidence="1" id="KW-0732">Signal</keyword>
<reference evidence="3" key="1">
    <citation type="submission" date="2020-07" db="EMBL/GenBank/DDBJ databases">
        <title>Huge and variable diversity of episymbiotic CPR bacteria and DPANN archaea in groundwater ecosystems.</title>
        <authorList>
            <person name="He C.Y."/>
            <person name="Keren R."/>
            <person name="Whittaker M."/>
            <person name="Farag I.F."/>
            <person name="Doudna J."/>
            <person name="Cate J.H.D."/>
            <person name="Banfield J.F."/>
        </authorList>
    </citation>
    <scope>NUCLEOTIDE SEQUENCE</scope>
    <source>
        <strain evidence="3">NC_groundwater_1813_Pr3_B-0.1um_71_17</strain>
    </source>
</reference>
<feature type="signal peptide" evidence="1">
    <location>
        <begin position="1"/>
        <end position="29"/>
    </location>
</feature>
<protein>
    <submittedName>
        <fullName evidence="3">T9SS type A sorting domain-containing protein</fullName>
    </submittedName>
</protein>